<keyword evidence="2" id="KW-0614">Plasmid</keyword>
<name>A0A6P1Q6M7_9GAMM</name>
<evidence type="ECO:0000313" key="2">
    <source>
        <dbReference type="EMBL" id="QHM74052.1"/>
    </source>
</evidence>
<evidence type="ECO:0000313" key="3">
    <source>
        <dbReference type="Proteomes" id="UP000464053"/>
    </source>
</evidence>
<proteinExistence type="predicted"/>
<dbReference type="Gene3D" id="6.10.290.20">
    <property type="match status" value="1"/>
</dbReference>
<gene>
    <name evidence="2" type="ORF">C7M51_04413</name>
</gene>
<dbReference type="KEGG" id="mint:C7M51_04413"/>
<protein>
    <recommendedName>
        <fullName evidence="4">Plasmid stability protein StbB</fullName>
    </recommendedName>
</protein>
<reference evidence="2 3" key="1">
    <citation type="submission" date="2018-03" db="EMBL/GenBank/DDBJ databases">
        <title>Pantoea intestinalis SRCM103226 isolated form the mealworm.</title>
        <authorList>
            <person name="Jeong D.-Y."/>
            <person name="Kim J.W."/>
        </authorList>
    </citation>
    <scope>NUCLEOTIDE SEQUENCE [LARGE SCALE GENOMIC DNA]</scope>
    <source>
        <strain evidence="2 3">SRCM103226</strain>
        <plasmid evidence="2 3">unnamed1</plasmid>
    </source>
</reference>
<evidence type="ECO:0000256" key="1">
    <source>
        <dbReference type="SAM" id="MobiDB-lite"/>
    </source>
</evidence>
<organism evidence="2 3">
    <name type="scientific">Mixta intestinalis</name>
    <dbReference type="NCBI Taxonomy" id="1615494"/>
    <lineage>
        <taxon>Bacteria</taxon>
        <taxon>Pseudomonadati</taxon>
        <taxon>Pseudomonadota</taxon>
        <taxon>Gammaproteobacteria</taxon>
        <taxon>Enterobacterales</taxon>
        <taxon>Erwiniaceae</taxon>
        <taxon>Mixta</taxon>
    </lineage>
</organism>
<dbReference type="RefSeq" id="WP_160623796.1">
    <property type="nucleotide sequence ID" value="NZ_CP028272.1"/>
</dbReference>
<dbReference type="InterPro" id="IPR038307">
    <property type="entry name" value="StbB_sf"/>
</dbReference>
<dbReference type="Pfam" id="PF10784">
    <property type="entry name" value="Plasmid_stab_B"/>
    <property type="match status" value="1"/>
</dbReference>
<dbReference type="OrthoDB" id="6626282at2"/>
<sequence length="117" mass="13056">MSTIRRKILFNLNPENNPADRYVCECLARIAQGDRGRMNRAALLSGFALQRIDPRLPHILAELLTSNTTVDEILQVIRAVLPSEKSREISQSSGKTEPDEPAGDITRKNALNIFGQK</sequence>
<geneLocation type="plasmid" evidence="2 3">
    <name>unnamed1</name>
</geneLocation>
<accession>A0A6P1Q6M7</accession>
<dbReference type="Proteomes" id="UP000464053">
    <property type="component" value="Plasmid unnamed1"/>
</dbReference>
<dbReference type="InterPro" id="IPR019720">
    <property type="entry name" value="Plasmid_stability_protein_StbB"/>
</dbReference>
<evidence type="ECO:0008006" key="4">
    <source>
        <dbReference type="Google" id="ProtNLM"/>
    </source>
</evidence>
<dbReference type="EMBL" id="CP028272">
    <property type="protein sequence ID" value="QHM74052.1"/>
    <property type="molecule type" value="Genomic_DNA"/>
</dbReference>
<dbReference type="AlphaFoldDB" id="A0A6P1Q6M7"/>
<keyword evidence="3" id="KW-1185">Reference proteome</keyword>
<feature type="region of interest" description="Disordered" evidence="1">
    <location>
        <begin position="85"/>
        <end position="117"/>
    </location>
</feature>